<dbReference type="GO" id="GO:0004252">
    <property type="term" value="F:serine-type endopeptidase activity"/>
    <property type="evidence" value="ECO:0007669"/>
    <property type="project" value="InterPro"/>
</dbReference>
<dbReference type="SUPFAM" id="SSF50494">
    <property type="entry name" value="Trypsin-like serine proteases"/>
    <property type="match status" value="1"/>
</dbReference>
<dbReference type="InterPro" id="IPR043504">
    <property type="entry name" value="Peptidase_S1_PA_chymotrypsin"/>
</dbReference>
<sequence>MRLIFLLFVCCSFVYGEDQSETDPDGKYEQLINAIFVKPTEGTSEVSTSPSEPPSNSSPHADCECVPYYLCKDGAIIEDGLGIIDIRIDNPCEFLEHCCGAGNKTTESIIPKPEPHKPGRCGKRNGEGIGFRITGTEDNETQFGEFPWMVALLRMQKNKKTSEKKETYQCGASLIHPQVVLTAAHCVSDKEDTYKIRAGEWDTHTTYELFPHQDREIKHIIIHPQYYKGGLFYDFALLILDTPLEITDNVDVVCLPNKTMISEKVFCYATGWGQEVFSGEGKHPAILKKIDLPIVDRESCQERLRKTRLSTRFKLHDTFICAGGELGKDTCKGDGGSPLVCPMADEQDRFYQAGIVSWGIDCGKENIPGVYAHVAKAMDWIDEIMTSHKFDTSVYRY</sequence>
<comment type="similarity">
    <text evidence="4">Belongs to the peptidase S1 family. CLIP subfamily.</text>
</comment>
<dbReference type="Pfam" id="PF00089">
    <property type="entry name" value="Trypsin"/>
    <property type="match status" value="1"/>
</dbReference>
<dbReference type="Pfam" id="PF18322">
    <property type="entry name" value="CLIP_1"/>
    <property type="match status" value="1"/>
</dbReference>
<feature type="domain" description="Peptidase S1" evidence="8">
    <location>
        <begin position="133"/>
        <end position="386"/>
    </location>
</feature>
<dbReference type="PROSITE" id="PS50240">
    <property type="entry name" value="TRYPSIN_DOM"/>
    <property type="match status" value="1"/>
</dbReference>
<dbReference type="PANTHER" id="PTHR24256">
    <property type="entry name" value="TRYPTASE-RELATED"/>
    <property type="match status" value="1"/>
</dbReference>
<evidence type="ECO:0000259" key="8">
    <source>
        <dbReference type="PROSITE" id="PS50240"/>
    </source>
</evidence>
<dbReference type="EMBL" id="JAVRBK010000002">
    <property type="protein sequence ID" value="KAK5647682.1"/>
    <property type="molecule type" value="Genomic_DNA"/>
</dbReference>
<dbReference type="InterPro" id="IPR051487">
    <property type="entry name" value="Ser/Thr_Proteases_Immune/Dev"/>
</dbReference>
<evidence type="ECO:0000256" key="6">
    <source>
        <dbReference type="ARBA" id="ARBA00076468"/>
    </source>
</evidence>
<dbReference type="CDD" id="cd00190">
    <property type="entry name" value="Tryp_SPc"/>
    <property type="match status" value="1"/>
</dbReference>
<dbReference type="PRINTS" id="PR00722">
    <property type="entry name" value="CHYMOTRYPSIN"/>
</dbReference>
<evidence type="ECO:0000313" key="10">
    <source>
        <dbReference type="Proteomes" id="UP001329430"/>
    </source>
</evidence>
<keyword evidence="2" id="KW-0964">Secreted</keyword>
<evidence type="ECO:0000313" key="9">
    <source>
        <dbReference type="EMBL" id="KAK5647682.1"/>
    </source>
</evidence>
<name>A0AAN7VGT0_9COLE</name>
<evidence type="ECO:0000256" key="4">
    <source>
        <dbReference type="ARBA" id="ARBA00024195"/>
    </source>
</evidence>
<comment type="subcellular location">
    <subcellularLocation>
        <location evidence="1">Secreted</location>
    </subcellularLocation>
</comment>
<evidence type="ECO:0000256" key="3">
    <source>
        <dbReference type="ARBA" id="ARBA00023157"/>
    </source>
</evidence>
<accession>A0AAN7VGT0</accession>
<dbReference type="AlphaFoldDB" id="A0AAN7VGT0"/>
<keyword evidence="3" id="KW-1015">Disulfide bond</keyword>
<protein>
    <recommendedName>
        <fullName evidence="5">Phenoloxidase-activating factor 2</fullName>
    </recommendedName>
    <alternativeName>
        <fullName evidence="6">Prophenoloxidase-activating factor II</fullName>
    </alternativeName>
</protein>
<gene>
    <name evidence="9" type="ORF">RI129_002574</name>
</gene>
<comment type="caution">
    <text evidence="9">The sequence shown here is derived from an EMBL/GenBank/DDBJ whole genome shotgun (WGS) entry which is preliminary data.</text>
</comment>
<feature type="signal peptide" evidence="7">
    <location>
        <begin position="1"/>
        <end position="16"/>
    </location>
</feature>
<dbReference type="Proteomes" id="UP001329430">
    <property type="component" value="Chromosome 2"/>
</dbReference>
<dbReference type="SMART" id="SM00020">
    <property type="entry name" value="Tryp_SPc"/>
    <property type="match status" value="1"/>
</dbReference>
<dbReference type="InterPro" id="IPR018114">
    <property type="entry name" value="TRYPSIN_HIS"/>
</dbReference>
<reference evidence="9 10" key="1">
    <citation type="journal article" date="2024" name="Insects">
        <title>An Improved Chromosome-Level Genome Assembly of the Firefly Pyrocoelia pectoralis.</title>
        <authorList>
            <person name="Fu X."/>
            <person name="Meyer-Rochow V.B."/>
            <person name="Ballantyne L."/>
            <person name="Zhu X."/>
        </authorList>
    </citation>
    <scope>NUCLEOTIDE SEQUENCE [LARGE SCALE GENOMIC DNA]</scope>
    <source>
        <strain evidence="9">XCY_ONT2</strain>
    </source>
</reference>
<dbReference type="GO" id="GO:0005576">
    <property type="term" value="C:extracellular region"/>
    <property type="evidence" value="ECO:0007669"/>
    <property type="project" value="UniProtKB-SubCell"/>
</dbReference>
<dbReference type="InterPro" id="IPR001254">
    <property type="entry name" value="Trypsin_dom"/>
</dbReference>
<evidence type="ECO:0000256" key="2">
    <source>
        <dbReference type="ARBA" id="ARBA00022525"/>
    </source>
</evidence>
<keyword evidence="7" id="KW-0732">Signal</keyword>
<evidence type="ECO:0000256" key="7">
    <source>
        <dbReference type="SAM" id="SignalP"/>
    </source>
</evidence>
<dbReference type="InterPro" id="IPR001314">
    <property type="entry name" value="Peptidase_S1A"/>
</dbReference>
<dbReference type="PROSITE" id="PS00134">
    <property type="entry name" value="TRYPSIN_HIS"/>
    <property type="match status" value="1"/>
</dbReference>
<organism evidence="9 10">
    <name type="scientific">Pyrocoelia pectoralis</name>
    <dbReference type="NCBI Taxonomy" id="417401"/>
    <lineage>
        <taxon>Eukaryota</taxon>
        <taxon>Metazoa</taxon>
        <taxon>Ecdysozoa</taxon>
        <taxon>Arthropoda</taxon>
        <taxon>Hexapoda</taxon>
        <taxon>Insecta</taxon>
        <taxon>Pterygota</taxon>
        <taxon>Neoptera</taxon>
        <taxon>Endopterygota</taxon>
        <taxon>Coleoptera</taxon>
        <taxon>Polyphaga</taxon>
        <taxon>Elateriformia</taxon>
        <taxon>Elateroidea</taxon>
        <taxon>Lampyridae</taxon>
        <taxon>Lampyrinae</taxon>
        <taxon>Pyrocoelia</taxon>
    </lineage>
</organism>
<dbReference type="InterPro" id="IPR009003">
    <property type="entry name" value="Peptidase_S1_PA"/>
</dbReference>
<keyword evidence="10" id="KW-1185">Reference proteome</keyword>
<evidence type="ECO:0000256" key="5">
    <source>
        <dbReference type="ARBA" id="ARBA00068096"/>
    </source>
</evidence>
<proteinExistence type="inferred from homology"/>
<evidence type="ECO:0000256" key="1">
    <source>
        <dbReference type="ARBA" id="ARBA00004613"/>
    </source>
</evidence>
<dbReference type="GO" id="GO:0006508">
    <property type="term" value="P:proteolysis"/>
    <property type="evidence" value="ECO:0007669"/>
    <property type="project" value="InterPro"/>
</dbReference>
<dbReference type="Gene3D" id="2.40.10.10">
    <property type="entry name" value="Trypsin-like serine proteases"/>
    <property type="match status" value="2"/>
</dbReference>
<dbReference type="InterPro" id="IPR041515">
    <property type="entry name" value="PPAF-2-like_Clip"/>
</dbReference>
<feature type="chain" id="PRO_5042911232" description="Phenoloxidase-activating factor 2" evidence="7">
    <location>
        <begin position="17"/>
        <end position="397"/>
    </location>
</feature>
<dbReference type="FunFam" id="2.40.10.10:FF:000038">
    <property type="entry name" value="Serine protease"/>
    <property type="match status" value="1"/>
</dbReference>